<sequence>MRTRRALLTVLALLTVVPAPAAHAHAADHARKLPRPPQSQTFVYTVTFKAEVDHEVGLIFGPGSSRYGSAVATVKGRIPDVHVTRQAIYSLSPQKAKLKTVSGVVETAKYDPDGTEVLCKGNTIERGDFEHPALSLIRRNGLPTPTFTPFQHLTLLTTCTGGPDGTSAGVYSLPGIPMYPDAVEQVRPGVLRQDFHRKVTYTPESSDTECPDELVGYTDYCTYTLDGTLTYRLQRIIKG</sequence>
<dbReference type="RefSeq" id="WP_165228592.1">
    <property type="nucleotide sequence ID" value="NZ_CP049257.1"/>
</dbReference>
<evidence type="ECO:0000313" key="2">
    <source>
        <dbReference type="EMBL" id="QIG41862.1"/>
    </source>
</evidence>
<evidence type="ECO:0008006" key="4">
    <source>
        <dbReference type="Google" id="ProtNLM"/>
    </source>
</evidence>
<feature type="chain" id="PRO_5026096228" description="DUF3108 domain-containing protein" evidence="1">
    <location>
        <begin position="22"/>
        <end position="239"/>
    </location>
</feature>
<reference evidence="2 3" key="1">
    <citation type="submission" date="2020-02" db="EMBL/GenBank/DDBJ databases">
        <title>Full genome sequence of Nocardioides sp. R-3366.</title>
        <authorList>
            <person name="Im W.-T."/>
        </authorList>
    </citation>
    <scope>NUCLEOTIDE SEQUENCE [LARGE SCALE GENOMIC DNA]</scope>
    <source>
        <strain evidence="2 3">R-3366</strain>
    </source>
</reference>
<evidence type="ECO:0000313" key="3">
    <source>
        <dbReference type="Proteomes" id="UP000502996"/>
    </source>
</evidence>
<dbReference type="KEGG" id="nano:G5V58_02870"/>
<keyword evidence="1" id="KW-0732">Signal</keyword>
<proteinExistence type="predicted"/>
<organism evidence="2 3">
    <name type="scientific">Nocardioides anomalus</name>
    <dbReference type="NCBI Taxonomy" id="2712223"/>
    <lineage>
        <taxon>Bacteria</taxon>
        <taxon>Bacillati</taxon>
        <taxon>Actinomycetota</taxon>
        <taxon>Actinomycetes</taxon>
        <taxon>Propionibacteriales</taxon>
        <taxon>Nocardioidaceae</taxon>
        <taxon>Nocardioides</taxon>
    </lineage>
</organism>
<dbReference type="AlphaFoldDB" id="A0A6G6W9G5"/>
<dbReference type="Proteomes" id="UP000502996">
    <property type="component" value="Chromosome"/>
</dbReference>
<evidence type="ECO:0000256" key="1">
    <source>
        <dbReference type="SAM" id="SignalP"/>
    </source>
</evidence>
<dbReference type="EMBL" id="CP049257">
    <property type="protein sequence ID" value="QIG41862.1"/>
    <property type="molecule type" value="Genomic_DNA"/>
</dbReference>
<feature type="signal peptide" evidence="1">
    <location>
        <begin position="1"/>
        <end position="21"/>
    </location>
</feature>
<name>A0A6G6W9G5_9ACTN</name>
<gene>
    <name evidence="2" type="ORF">G5V58_02870</name>
</gene>
<accession>A0A6G6W9G5</accession>
<protein>
    <recommendedName>
        <fullName evidence="4">DUF3108 domain-containing protein</fullName>
    </recommendedName>
</protein>
<keyword evidence="3" id="KW-1185">Reference proteome</keyword>